<dbReference type="Proteomes" id="UP001549320">
    <property type="component" value="Unassembled WGS sequence"/>
</dbReference>
<comment type="caution">
    <text evidence="3">The sequence shown here is derived from an EMBL/GenBank/DDBJ whole genome shotgun (WGS) entry which is preliminary data.</text>
</comment>
<keyword evidence="4" id="KW-1185">Reference proteome</keyword>
<sequence length="214" mass="23596">MKSNSLQDLKKLRQELAERQAKAAAQEAARLQAQNKARQDQDLFARAIGATQPLRQSARVHHRPEPAPPLPIQRQRDEQAVLREALSDEFDASTLLQVDAHLSYLRPGLGPDVTSRLRRGHWAVQREVDLHGLRVEEARETLSAFLRESHRAGIRCVRVVHGKGLGSPGKTPVLKGKVHGWLVQKNEVLAFVQAKPLEGGAGALVVLLQAGRGT</sequence>
<feature type="region of interest" description="Disordered" evidence="1">
    <location>
        <begin position="18"/>
        <end position="37"/>
    </location>
</feature>
<protein>
    <submittedName>
        <fullName evidence="3">DNA-nicking Smr family endonuclease</fullName>
    </submittedName>
</protein>
<keyword evidence="3" id="KW-0255">Endonuclease</keyword>
<name>A0ABV2Q6B0_9BURK</name>
<evidence type="ECO:0000259" key="2">
    <source>
        <dbReference type="PROSITE" id="PS50828"/>
    </source>
</evidence>
<keyword evidence="3" id="KW-0378">Hydrolase</keyword>
<evidence type="ECO:0000313" key="4">
    <source>
        <dbReference type="Proteomes" id="UP001549320"/>
    </source>
</evidence>
<evidence type="ECO:0000256" key="1">
    <source>
        <dbReference type="SAM" id="MobiDB-lite"/>
    </source>
</evidence>
<feature type="domain" description="Smr" evidence="2">
    <location>
        <begin position="128"/>
        <end position="209"/>
    </location>
</feature>
<reference evidence="3 4" key="1">
    <citation type="submission" date="2024-06" db="EMBL/GenBank/DDBJ databases">
        <title>Sorghum-associated microbial communities from plants grown in Nebraska, USA.</title>
        <authorList>
            <person name="Schachtman D."/>
        </authorList>
    </citation>
    <scope>NUCLEOTIDE SEQUENCE [LARGE SCALE GENOMIC DNA]</scope>
    <source>
        <strain evidence="3 4">2709</strain>
    </source>
</reference>
<evidence type="ECO:0000313" key="3">
    <source>
        <dbReference type="EMBL" id="MET4576442.1"/>
    </source>
</evidence>
<dbReference type="InterPro" id="IPR036063">
    <property type="entry name" value="Smr_dom_sf"/>
</dbReference>
<dbReference type="SMART" id="SM00463">
    <property type="entry name" value="SMR"/>
    <property type="match status" value="1"/>
</dbReference>
<dbReference type="Gene3D" id="3.30.1370.110">
    <property type="match status" value="1"/>
</dbReference>
<dbReference type="PANTHER" id="PTHR35562:SF2">
    <property type="entry name" value="DNA ENDONUCLEASE SMRA-RELATED"/>
    <property type="match status" value="1"/>
</dbReference>
<dbReference type="EMBL" id="JBEPSH010000003">
    <property type="protein sequence ID" value="MET4576442.1"/>
    <property type="molecule type" value="Genomic_DNA"/>
</dbReference>
<feature type="compositionally biased region" description="Low complexity" evidence="1">
    <location>
        <begin position="22"/>
        <end position="34"/>
    </location>
</feature>
<dbReference type="SUPFAM" id="SSF160443">
    <property type="entry name" value="SMR domain-like"/>
    <property type="match status" value="1"/>
</dbReference>
<dbReference type="InterPro" id="IPR002625">
    <property type="entry name" value="Smr_dom"/>
</dbReference>
<dbReference type="PROSITE" id="PS50828">
    <property type="entry name" value="SMR"/>
    <property type="match status" value="1"/>
</dbReference>
<organism evidence="3 4">
    <name type="scientific">Ottowia thiooxydans</name>
    <dbReference type="NCBI Taxonomy" id="219182"/>
    <lineage>
        <taxon>Bacteria</taxon>
        <taxon>Pseudomonadati</taxon>
        <taxon>Pseudomonadota</taxon>
        <taxon>Betaproteobacteria</taxon>
        <taxon>Burkholderiales</taxon>
        <taxon>Comamonadaceae</taxon>
        <taxon>Ottowia</taxon>
    </lineage>
</organism>
<dbReference type="RefSeq" id="WP_354442525.1">
    <property type="nucleotide sequence ID" value="NZ_JBEPSH010000003.1"/>
</dbReference>
<dbReference type="PANTHER" id="PTHR35562">
    <property type="entry name" value="DNA ENDONUCLEASE SMRA-RELATED"/>
    <property type="match status" value="1"/>
</dbReference>
<gene>
    <name evidence="3" type="ORF">ABIE13_001551</name>
</gene>
<feature type="region of interest" description="Disordered" evidence="1">
    <location>
        <begin position="53"/>
        <end position="75"/>
    </location>
</feature>
<proteinExistence type="predicted"/>
<keyword evidence="3" id="KW-0540">Nuclease</keyword>
<dbReference type="Pfam" id="PF01713">
    <property type="entry name" value="Smr"/>
    <property type="match status" value="1"/>
</dbReference>
<accession>A0ABV2Q6B0</accession>
<dbReference type="GO" id="GO:0004519">
    <property type="term" value="F:endonuclease activity"/>
    <property type="evidence" value="ECO:0007669"/>
    <property type="project" value="UniProtKB-KW"/>
</dbReference>